<dbReference type="EMBL" id="JAAIUW010000009">
    <property type="protein sequence ID" value="KAF7817043.1"/>
    <property type="molecule type" value="Genomic_DNA"/>
</dbReference>
<sequence length="108" mass="12424">MKSLIQKPLACSVIGPVHQNQNTAKSKFDVFGLLLQDKNPFIYTGWNFLEPSKDERSFEHSKLVNCTRLVEDEQVELKLVRNLCNILHVEFKLMGSGMKHEWNVLSGH</sequence>
<organism evidence="1 2">
    <name type="scientific">Senna tora</name>
    <dbReference type="NCBI Taxonomy" id="362788"/>
    <lineage>
        <taxon>Eukaryota</taxon>
        <taxon>Viridiplantae</taxon>
        <taxon>Streptophyta</taxon>
        <taxon>Embryophyta</taxon>
        <taxon>Tracheophyta</taxon>
        <taxon>Spermatophyta</taxon>
        <taxon>Magnoliopsida</taxon>
        <taxon>eudicotyledons</taxon>
        <taxon>Gunneridae</taxon>
        <taxon>Pentapetalae</taxon>
        <taxon>rosids</taxon>
        <taxon>fabids</taxon>
        <taxon>Fabales</taxon>
        <taxon>Fabaceae</taxon>
        <taxon>Caesalpinioideae</taxon>
        <taxon>Cassia clade</taxon>
        <taxon>Senna</taxon>
    </lineage>
</organism>
<comment type="caution">
    <text evidence="1">The sequence shown here is derived from an EMBL/GenBank/DDBJ whole genome shotgun (WGS) entry which is preliminary data.</text>
</comment>
<dbReference type="Proteomes" id="UP000634136">
    <property type="component" value="Unassembled WGS sequence"/>
</dbReference>
<name>A0A834T733_9FABA</name>
<evidence type="ECO:0000313" key="2">
    <source>
        <dbReference type="Proteomes" id="UP000634136"/>
    </source>
</evidence>
<protein>
    <submittedName>
        <fullName evidence="1">Uncharacterized protein</fullName>
    </submittedName>
</protein>
<keyword evidence="2" id="KW-1185">Reference proteome</keyword>
<evidence type="ECO:0000313" key="1">
    <source>
        <dbReference type="EMBL" id="KAF7817043.1"/>
    </source>
</evidence>
<gene>
    <name evidence="1" type="ORF">G2W53_031012</name>
</gene>
<dbReference type="AlphaFoldDB" id="A0A834T733"/>
<reference evidence="1" key="1">
    <citation type="submission" date="2020-09" db="EMBL/GenBank/DDBJ databases">
        <title>Genome-Enabled Discovery of Anthraquinone Biosynthesis in Senna tora.</title>
        <authorList>
            <person name="Kang S.-H."/>
            <person name="Pandey R.P."/>
            <person name="Lee C.-M."/>
            <person name="Sim J.-S."/>
            <person name="Jeong J.-T."/>
            <person name="Choi B.-S."/>
            <person name="Jung M."/>
            <person name="Ginzburg D."/>
            <person name="Zhao K."/>
            <person name="Won S.Y."/>
            <person name="Oh T.-J."/>
            <person name="Yu Y."/>
            <person name="Kim N.-H."/>
            <person name="Lee O.R."/>
            <person name="Lee T.-H."/>
            <person name="Bashyal P."/>
            <person name="Kim T.-S."/>
            <person name="Lee W.-H."/>
            <person name="Kawkins C."/>
            <person name="Kim C.-K."/>
            <person name="Kim J.S."/>
            <person name="Ahn B.O."/>
            <person name="Rhee S.Y."/>
            <person name="Sohng J.K."/>
        </authorList>
    </citation>
    <scope>NUCLEOTIDE SEQUENCE</scope>
    <source>
        <tissue evidence="1">Leaf</tissue>
    </source>
</reference>
<accession>A0A834T733</accession>
<proteinExistence type="predicted"/>